<organism evidence="3 4">
    <name type="scientific">Methanococcus aeolicus (strain ATCC BAA-1280 / DSM 17508 / OCM 812 / Nankai-3)</name>
    <dbReference type="NCBI Taxonomy" id="419665"/>
    <lineage>
        <taxon>Archaea</taxon>
        <taxon>Methanobacteriati</taxon>
        <taxon>Methanobacteriota</taxon>
        <taxon>Methanomada group</taxon>
        <taxon>Methanococci</taxon>
        <taxon>Methanococcales</taxon>
        <taxon>Methanococcaceae</taxon>
        <taxon>Methanococcus</taxon>
    </lineage>
</organism>
<evidence type="ECO:0000313" key="3">
    <source>
        <dbReference type="EMBL" id="ABR56271.1"/>
    </source>
</evidence>
<gene>
    <name evidence="3" type="ordered locus">Maeo_0687</name>
</gene>
<evidence type="ECO:0000256" key="1">
    <source>
        <dbReference type="ARBA" id="ARBA00023172"/>
    </source>
</evidence>
<dbReference type="GO" id="GO:0006310">
    <property type="term" value="P:DNA recombination"/>
    <property type="evidence" value="ECO:0007669"/>
    <property type="project" value="UniProtKB-KW"/>
</dbReference>
<feature type="domain" description="Tyr recombinase" evidence="2">
    <location>
        <begin position="17"/>
        <end position="195"/>
    </location>
</feature>
<dbReference type="EMBL" id="CP000743">
    <property type="protein sequence ID" value="ABR56271.1"/>
    <property type="molecule type" value="Genomic_DNA"/>
</dbReference>
<protein>
    <submittedName>
        <fullName evidence="3">Phage integrase family protein</fullName>
    </submittedName>
</protein>
<dbReference type="OrthoDB" id="95836at2157"/>
<dbReference type="SUPFAM" id="SSF56349">
    <property type="entry name" value="DNA breaking-rejoining enzymes"/>
    <property type="match status" value="1"/>
</dbReference>
<dbReference type="Proteomes" id="UP000001106">
    <property type="component" value="Chromosome"/>
</dbReference>
<evidence type="ECO:0000259" key="2">
    <source>
        <dbReference type="PROSITE" id="PS51898"/>
    </source>
</evidence>
<sequence>MDNKKKKGTWDRGLDFDKTYNLFVEEIERIKETGLKYKKDIKSIAYLIIALFQLRNGCRIGEAIEGILWICKNKDKINWNKPIEVSVKVEKTKKSIAYRDMYFPSMVKKEDIELIRGVILDLENAKKPRMRIYQWLRNHYGINTHSLRYAFITKFAEMNTSPQLIAKMTGHVNLNHLITYTQEKTANRMLRDLEIHITR</sequence>
<dbReference type="RefSeq" id="WP_011973403.1">
    <property type="nucleotide sequence ID" value="NC_009635.1"/>
</dbReference>
<dbReference type="Gene3D" id="1.10.443.10">
    <property type="entry name" value="Intergrase catalytic core"/>
    <property type="match status" value="1"/>
</dbReference>
<reference evidence="3" key="1">
    <citation type="submission" date="2007-06" db="EMBL/GenBank/DDBJ databases">
        <title>Complete sequence of Methanococcus aeolicus Nankai-3.</title>
        <authorList>
            <consortium name="US DOE Joint Genome Institute"/>
            <person name="Copeland A."/>
            <person name="Lucas S."/>
            <person name="Lapidus A."/>
            <person name="Barry K."/>
            <person name="Glavina del Rio T."/>
            <person name="Dalin E."/>
            <person name="Tice H."/>
            <person name="Pitluck S."/>
            <person name="Chain P."/>
            <person name="Malfatti S."/>
            <person name="Shin M."/>
            <person name="Vergez L."/>
            <person name="Schmutz J."/>
            <person name="Larimer F."/>
            <person name="Land M."/>
            <person name="Hauser L."/>
            <person name="Kyrpides N."/>
            <person name="Lykidis A."/>
            <person name="Sieprawska-Lupa M."/>
            <person name="Whitman W.B."/>
            <person name="Richardson P."/>
        </authorList>
    </citation>
    <scope>NUCLEOTIDE SEQUENCE [LARGE SCALE GENOMIC DNA]</scope>
    <source>
        <strain evidence="3">Nankai-3</strain>
    </source>
</reference>
<dbReference type="HOGENOM" id="CLU_1472098_0_0_2"/>
<dbReference type="GeneID" id="5327056"/>
<dbReference type="KEGG" id="mae:Maeo_0687"/>
<keyword evidence="4" id="KW-1185">Reference proteome</keyword>
<dbReference type="GO" id="GO:0003677">
    <property type="term" value="F:DNA binding"/>
    <property type="evidence" value="ECO:0007669"/>
    <property type="project" value="InterPro"/>
</dbReference>
<dbReference type="GO" id="GO:0015074">
    <property type="term" value="P:DNA integration"/>
    <property type="evidence" value="ECO:0007669"/>
    <property type="project" value="InterPro"/>
</dbReference>
<proteinExistence type="predicted"/>
<name>A6UUU9_META3</name>
<dbReference type="InterPro" id="IPR013762">
    <property type="entry name" value="Integrase-like_cat_sf"/>
</dbReference>
<keyword evidence="1" id="KW-0233">DNA recombination</keyword>
<dbReference type="PROSITE" id="PS51898">
    <property type="entry name" value="TYR_RECOMBINASE"/>
    <property type="match status" value="1"/>
</dbReference>
<dbReference type="InterPro" id="IPR011010">
    <property type="entry name" value="DNA_brk_join_enz"/>
</dbReference>
<dbReference type="AlphaFoldDB" id="A6UUU9"/>
<accession>A6UUU9</accession>
<evidence type="ECO:0000313" key="4">
    <source>
        <dbReference type="Proteomes" id="UP000001106"/>
    </source>
</evidence>
<dbReference type="InterPro" id="IPR002104">
    <property type="entry name" value="Integrase_catalytic"/>
</dbReference>
<dbReference type="eggNOG" id="arCOG06578">
    <property type="taxonomic scope" value="Archaea"/>
</dbReference>